<evidence type="ECO:0000256" key="1">
    <source>
        <dbReference type="SAM" id="MobiDB-lite"/>
    </source>
</evidence>
<feature type="compositionally biased region" description="Low complexity" evidence="1">
    <location>
        <begin position="87"/>
        <end position="111"/>
    </location>
</feature>
<accession>A0A5M8PDX6</accession>
<name>A0A5M8PDX6_9LECA</name>
<evidence type="ECO:0000313" key="3">
    <source>
        <dbReference type="Proteomes" id="UP000324767"/>
    </source>
</evidence>
<evidence type="ECO:0000313" key="2">
    <source>
        <dbReference type="EMBL" id="KAA6407547.1"/>
    </source>
</evidence>
<dbReference type="EMBL" id="VXIT01000017">
    <property type="protein sequence ID" value="KAA6407547.1"/>
    <property type="molecule type" value="Genomic_DNA"/>
</dbReference>
<sequence>MSSSAGSAGADAANSLKKGLTGIHGAGEAIRGNINQFIDGAFNDKQGVAKNQSVADRGVREVESGHYQSHNAGVTPADTTREKLHDGGATTHAHGAAGLGSSTAGTSTNAGPHSSNLANKLDPSVDSDFDGRAARSTRATGI</sequence>
<feature type="region of interest" description="Disordered" evidence="1">
    <location>
        <begin position="49"/>
        <end position="142"/>
    </location>
</feature>
<protein>
    <submittedName>
        <fullName evidence="2">Cell surface</fullName>
    </submittedName>
</protein>
<dbReference type="PANTHER" id="PTHR39606:SF1">
    <property type="entry name" value="CELL SURFACE PROTEIN"/>
    <property type="match status" value="1"/>
</dbReference>
<proteinExistence type="predicted"/>
<comment type="caution">
    <text evidence="2">The sequence shown here is derived from an EMBL/GenBank/DDBJ whole genome shotgun (WGS) entry which is preliminary data.</text>
</comment>
<reference evidence="2 3" key="1">
    <citation type="submission" date="2019-09" db="EMBL/GenBank/DDBJ databases">
        <title>The hologenome of the rock-dwelling lichen Lasallia pustulata.</title>
        <authorList>
            <person name="Greshake Tzovaras B."/>
            <person name="Segers F."/>
            <person name="Bicker A."/>
            <person name="Dal Grande F."/>
            <person name="Otte J."/>
            <person name="Hankeln T."/>
            <person name="Schmitt I."/>
            <person name="Ebersberger I."/>
        </authorList>
    </citation>
    <scope>NUCLEOTIDE SEQUENCE [LARGE SCALE GENOMIC DNA]</scope>
    <source>
        <strain evidence="2">A1-1</strain>
    </source>
</reference>
<dbReference type="PANTHER" id="PTHR39606">
    <property type="entry name" value="SURFACE PROTEIN, PUTATIVE-RELATED"/>
    <property type="match status" value="1"/>
</dbReference>
<dbReference type="Proteomes" id="UP000324767">
    <property type="component" value="Unassembled WGS sequence"/>
</dbReference>
<dbReference type="OrthoDB" id="2590867at2759"/>
<organism evidence="2 3">
    <name type="scientific">Lasallia pustulata</name>
    <dbReference type="NCBI Taxonomy" id="136370"/>
    <lineage>
        <taxon>Eukaryota</taxon>
        <taxon>Fungi</taxon>
        <taxon>Dikarya</taxon>
        <taxon>Ascomycota</taxon>
        <taxon>Pezizomycotina</taxon>
        <taxon>Lecanoromycetes</taxon>
        <taxon>OSLEUM clade</taxon>
        <taxon>Umbilicariomycetidae</taxon>
        <taxon>Umbilicariales</taxon>
        <taxon>Umbilicariaceae</taxon>
        <taxon>Lasallia</taxon>
    </lineage>
</organism>
<gene>
    <name evidence="2" type="ORF">FRX48_08790</name>
</gene>
<dbReference type="AlphaFoldDB" id="A0A5M8PDX6"/>